<keyword evidence="19" id="KW-1185">Reference proteome</keyword>
<feature type="region of interest" description="Disordered" evidence="15">
    <location>
        <begin position="58"/>
        <end position="83"/>
    </location>
</feature>
<dbReference type="CDD" id="cd00082">
    <property type="entry name" value="HisKA"/>
    <property type="match status" value="1"/>
</dbReference>
<dbReference type="InterPro" id="IPR004358">
    <property type="entry name" value="Sig_transdc_His_kin-like_C"/>
</dbReference>
<dbReference type="PANTHER" id="PTHR44936">
    <property type="entry name" value="SENSOR PROTEIN CREC"/>
    <property type="match status" value="1"/>
</dbReference>
<dbReference type="SUPFAM" id="SSF47384">
    <property type="entry name" value="Homodimeric domain of signal transducing histidine kinase"/>
    <property type="match status" value="1"/>
</dbReference>
<keyword evidence="5" id="KW-0997">Cell inner membrane</keyword>
<feature type="domain" description="HAMP" evidence="17">
    <location>
        <begin position="212"/>
        <end position="264"/>
    </location>
</feature>
<evidence type="ECO:0000259" key="16">
    <source>
        <dbReference type="PROSITE" id="PS50109"/>
    </source>
</evidence>
<dbReference type="SMART" id="SM00304">
    <property type="entry name" value="HAMP"/>
    <property type="match status" value="1"/>
</dbReference>
<evidence type="ECO:0000256" key="12">
    <source>
        <dbReference type="ARBA" id="ARBA00022989"/>
    </source>
</evidence>
<dbReference type="InterPro" id="IPR003661">
    <property type="entry name" value="HisK_dim/P_dom"/>
</dbReference>
<comment type="subcellular location">
    <subcellularLocation>
        <location evidence="2">Cell inner membrane</location>
        <topology evidence="2">Multi-pass membrane protein</topology>
    </subcellularLocation>
</comment>
<dbReference type="CDD" id="cd00075">
    <property type="entry name" value="HATPase"/>
    <property type="match status" value="1"/>
</dbReference>
<keyword evidence="7" id="KW-0808">Transferase</keyword>
<evidence type="ECO:0000256" key="2">
    <source>
        <dbReference type="ARBA" id="ARBA00004429"/>
    </source>
</evidence>
<dbReference type="Proteomes" id="UP001528850">
    <property type="component" value="Unassembled WGS sequence"/>
</dbReference>
<evidence type="ECO:0000259" key="17">
    <source>
        <dbReference type="PROSITE" id="PS50885"/>
    </source>
</evidence>
<dbReference type="EC" id="2.7.13.3" evidence="3"/>
<evidence type="ECO:0000256" key="6">
    <source>
        <dbReference type="ARBA" id="ARBA00022553"/>
    </source>
</evidence>
<dbReference type="PANTHER" id="PTHR44936:SF5">
    <property type="entry name" value="SENSOR HISTIDINE KINASE ENVZ"/>
    <property type="match status" value="1"/>
</dbReference>
<dbReference type="InterPro" id="IPR005467">
    <property type="entry name" value="His_kinase_dom"/>
</dbReference>
<dbReference type="InterPro" id="IPR036097">
    <property type="entry name" value="HisK_dim/P_sf"/>
</dbReference>
<keyword evidence="11 18" id="KW-0067">ATP-binding</keyword>
<evidence type="ECO:0000256" key="1">
    <source>
        <dbReference type="ARBA" id="ARBA00000085"/>
    </source>
</evidence>
<dbReference type="SMART" id="SM00388">
    <property type="entry name" value="HisKA"/>
    <property type="match status" value="1"/>
</dbReference>
<evidence type="ECO:0000256" key="15">
    <source>
        <dbReference type="SAM" id="MobiDB-lite"/>
    </source>
</evidence>
<dbReference type="InterPro" id="IPR003660">
    <property type="entry name" value="HAMP_dom"/>
</dbReference>
<evidence type="ECO:0000256" key="3">
    <source>
        <dbReference type="ARBA" id="ARBA00012438"/>
    </source>
</evidence>
<evidence type="ECO:0000256" key="9">
    <source>
        <dbReference type="ARBA" id="ARBA00022741"/>
    </source>
</evidence>
<comment type="caution">
    <text evidence="18">The sequence shown here is derived from an EMBL/GenBank/DDBJ whole genome shotgun (WGS) entry which is preliminary data.</text>
</comment>
<keyword evidence="10" id="KW-0418">Kinase</keyword>
<evidence type="ECO:0000256" key="14">
    <source>
        <dbReference type="ARBA" id="ARBA00023136"/>
    </source>
</evidence>
<dbReference type="PROSITE" id="PS50885">
    <property type="entry name" value="HAMP"/>
    <property type="match status" value="1"/>
</dbReference>
<keyword evidence="12" id="KW-1133">Transmembrane helix</keyword>
<keyword evidence="8" id="KW-0812">Transmembrane</keyword>
<dbReference type="Gene3D" id="1.10.287.130">
    <property type="match status" value="1"/>
</dbReference>
<dbReference type="EMBL" id="JARJJS010000003">
    <property type="protein sequence ID" value="MDF4026089.1"/>
    <property type="molecule type" value="Genomic_DNA"/>
</dbReference>
<dbReference type="Gene3D" id="3.30.565.10">
    <property type="entry name" value="Histidine kinase-like ATPase, C-terminal domain"/>
    <property type="match status" value="1"/>
</dbReference>
<evidence type="ECO:0000313" key="19">
    <source>
        <dbReference type="Proteomes" id="UP001528850"/>
    </source>
</evidence>
<dbReference type="InterPro" id="IPR036890">
    <property type="entry name" value="HATPase_C_sf"/>
</dbReference>
<dbReference type="Pfam" id="PF00672">
    <property type="entry name" value="HAMP"/>
    <property type="match status" value="1"/>
</dbReference>
<evidence type="ECO:0000256" key="13">
    <source>
        <dbReference type="ARBA" id="ARBA00023012"/>
    </source>
</evidence>
<protein>
    <recommendedName>
        <fullName evidence="3">histidine kinase</fullName>
        <ecNumber evidence="3">2.7.13.3</ecNumber>
    </recommendedName>
</protein>
<sequence>MSRRAGPSIFIRTFLLTVCALLVASGIGIALLAWQPPMAPPPVSLFDVATALRMDDMPAAPAEGTGHGDSPGTQPMRADAGVPRTTPAARADFMPAPPVDLDVQTQAHAPLAPDSTDIRLSSHLLPRLATLLGVLPEALRVYATDSRIDPHRGGMRKALGAASVVGWQQPDGRWRVVRVPGETSSYLLQEDMLWLLGAGVLILLPLAWWFSRALSAPIHRFAEAAERLGADTNAPPVPREGPPEMQRAVDAFNTMQARVNRLLHERTHLIAAIAHDLRTPLTRLSFRLDGLPEPLGGKVDADLREMRTMIAAALDFMRDRSLGTQRQPLDFRLLVESVADDLVDVGYDVSIVPGPPVTLDGDPVGLRRAVVNLVENGLKYGQRVRLRLRAGRGECLLEVDDDGPGVPETMQQQVFAPFFRLESSRNRDTGGIGLGLATVRAIVLDHGGSIALRNRREGGLRVTVALPQG</sequence>
<keyword evidence="4" id="KW-1003">Cell membrane</keyword>
<keyword evidence="6" id="KW-0597">Phosphoprotein</keyword>
<dbReference type="InterPro" id="IPR003594">
    <property type="entry name" value="HATPase_dom"/>
</dbReference>
<dbReference type="CDD" id="cd06225">
    <property type="entry name" value="HAMP"/>
    <property type="match status" value="1"/>
</dbReference>
<organism evidence="18 19">
    <name type="scientific">Luteibacter sahnii</name>
    <dbReference type="NCBI Taxonomy" id="3021977"/>
    <lineage>
        <taxon>Bacteria</taxon>
        <taxon>Pseudomonadati</taxon>
        <taxon>Pseudomonadota</taxon>
        <taxon>Gammaproteobacteria</taxon>
        <taxon>Lysobacterales</taxon>
        <taxon>Rhodanobacteraceae</taxon>
        <taxon>Luteibacter</taxon>
    </lineage>
</organism>
<dbReference type="Pfam" id="PF02518">
    <property type="entry name" value="HATPase_c"/>
    <property type="match status" value="1"/>
</dbReference>
<dbReference type="SMART" id="SM00387">
    <property type="entry name" value="HATPase_c"/>
    <property type="match status" value="1"/>
</dbReference>
<evidence type="ECO:0000313" key="18">
    <source>
        <dbReference type="EMBL" id="MDF4026089.1"/>
    </source>
</evidence>
<dbReference type="InterPro" id="IPR050980">
    <property type="entry name" value="2C_sensor_his_kinase"/>
</dbReference>
<evidence type="ECO:0000256" key="7">
    <source>
        <dbReference type="ARBA" id="ARBA00022679"/>
    </source>
</evidence>
<dbReference type="SUPFAM" id="SSF55874">
    <property type="entry name" value="ATPase domain of HSP90 chaperone/DNA topoisomerase II/histidine kinase"/>
    <property type="match status" value="1"/>
</dbReference>
<dbReference type="GO" id="GO:0005524">
    <property type="term" value="F:ATP binding"/>
    <property type="evidence" value="ECO:0007669"/>
    <property type="project" value="UniProtKB-KW"/>
</dbReference>
<feature type="domain" description="Histidine kinase" evidence="16">
    <location>
        <begin position="272"/>
        <end position="469"/>
    </location>
</feature>
<evidence type="ECO:0000256" key="4">
    <source>
        <dbReference type="ARBA" id="ARBA00022475"/>
    </source>
</evidence>
<proteinExistence type="predicted"/>
<keyword evidence="14" id="KW-0472">Membrane</keyword>
<keyword evidence="9" id="KW-0547">Nucleotide-binding</keyword>
<evidence type="ECO:0000256" key="10">
    <source>
        <dbReference type="ARBA" id="ARBA00022777"/>
    </source>
</evidence>
<reference evidence="18 19" key="1">
    <citation type="journal article" date="2024" name="Curr. Microbiol.">
        <title>Luteibacter sahnii sp. nov., A Novel Yellow-Colored Xanthomonadin Pigment Producing Probiotic Bacterium from Healthy Rice Seed Microbiome.</title>
        <authorList>
            <person name="Jaiswal G."/>
            <person name="Rana R."/>
            <person name="Nayak P.K."/>
            <person name="Chouhan R."/>
            <person name="Gandhi S.G."/>
            <person name="Patel H.K."/>
            <person name="Patil P.B."/>
        </authorList>
    </citation>
    <scope>NUCLEOTIDE SEQUENCE [LARGE SCALE GENOMIC DNA]</scope>
    <source>
        <strain evidence="18 19">PPL201</strain>
    </source>
</reference>
<dbReference type="PRINTS" id="PR00344">
    <property type="entry name" value="BCTRLSENSOR"/>
</dbReference>
<dbReference type="PROSITE" id="PS50109">
    <property type="entry name" value="HIS_KIN"/>
    <property type="match status" value="1"/>
</dbReference>
<evidence type="ECO:0000256" key="5">
    <source>
        <dbReference type="ARBA" id="ARBA00022519"/>
    </source>
</evidence>
<accession>A0ABT6BD76</accession>
<gene>
    <name evidence="18" type="ORF">P3W24_14030</name>
</gene>
<name>A0ABT6BD76_9GAMM</name>
<evidence type="ECO:0000256" key="11">
    <source>
        <dbReference type="ARBA" id="ARBA00022840"/>
    </source>
</evidence>
<keyword evidence="13" id="KW-0902">Two-component regulatory system</keyword>
<evidence type="ECO:0000256" key="8">
    <source>
        <dbReference type="ARBA" id="ARBA00022692"/>
    </source>
</evidence>
<comment type="catalytic activity">
    <reaction evidence="1">
        <text>ATP + protein L-histidine = ADP + protein N-phospho-L-histidine.</text>
        <dbReference type="EC" id="2.7.13.3"/>
    </reaction>
</comment>